<evidence type="ECO:0000256" key="1">
    <source>
        <dbReference type="ARBA" id="ARBA00004141"/>
    </source>
</evidence>
<dbReference type="PANTHER" id="PTHR23501">
    <property type="entry name" value="MAJOR FACILITATOR SUPERFAMILY"/>
    <property type="match status" value="1"/>
</dbReference>
<keyword evidence="2 5" id="KW-0812">Transmembrane</keyword>
<dbReference type="Pfam" id="PF07690">
    <property type="entry name" value="MFS_1"/>
    <property type="match status" value="1"/>
</dbReference>
<dbReference type="GO" id="GO:0022857">
    <property type="term" value="F:transmembrane transporter activity"/>
    <property type="evidence" value="ECO:0007669"/>
    <property type="project" value="InterPro"/>
</dbReference>
<dbReference type="GO" id="GO:0005886">
    <property type="term" value="C:plasma membrane"/>
    <property type="evidence" value="ECO:0007669"/>
    <property type="project" value="TreeGrafter"/>
</dbReference>
<evidence type="ECO:0000256" key="4">
    <source>
        <dbReference type="ARBA" id="ARBA00023136"/>
    </source>
</evidence>
<feature type="transmembrane region" description="Helical" evidence="5">
    <location>
        <begin position="119"/>
        <end position="135"/>
    </location>
</feature>
<proteinExistence type="predicted"/>
<feature type="transmembrane region" description="Helical" evidence="5">
    <location>
        <begin position="254"/>
        <end position="273"/>
    </location>
</feature>
<dbReference type="InterPro" id="IPR020846">
    <property type="entry name" value="MFS_dom"/>
</dbReference>
<gene>
    <name evidence="7" type="ORF">NKR23_g797</name>
</gene>
<dbReference type="Gene3D" id="1.20.1250.20">
    <property type="entry name" value="MFS general substrate transporter like domains"/>
    <property type="match status" value="1"/>
</dbReference>
<dbReference type="PROSITE" id="PS50850">
    <property type="entry name" value="MFS"/>
    <property type="match status" value="1"/>
</dbReference>
<feature type="transmembrane region" description="Helical" evidence="5">
    <location>
        <begin position="447"/>
        <end position="468"/>
    </location>
</feature>
<feature type="transmembrane region" description="Helical" evidence="5">
    <location>
        <begin position="541"/>
        <end position="560"/>
    </location>
</feature>
<feature type="transmembrane region" description="Helical" evidence="5">
    <location>
        <begin position="285"/>
        <end position="302"/>
    </location>
</feature>
<dbReference type="EMBL" id="JANBVO010000002">
    <property type="protein sequence ID" value="KAJ9156078.1"/>
    <property type="molecule type" value="Genomic_DNA"/>
</dbReference>
<dbReference type="PANTHER" id="PTHR23501:SF195">
    <property type="entry name" value="PEP5"/>
    <property type="match status" value="1"/>
</dbReference>
<feature type="transmembrane region" description="Helical" evidence="5">
    <location>
        <begin position="92"/>
        <end position="112"/>
    </location>
</feature>
<evidence type="ECO:0000313" key="8">
    <source>
        <dbReference type="Proteomes" id="UP001174694"/>
    </source>
</evidence>
<evidence type="ECO:0000256" key="5">
    <source>
        <dbReference type="SAM" id="Phobius"/>
    </source>
</evidence>
<dbReference type="AlphaFoldDB" id="A0AA38RQ25"/>
<comment type="subcellular location">
    <subcellularLocation>
        <location evidence="1">Membrane</location>
        <topology evidence="1">Multi-pass membrane protein</topology>
    </subcellularLocation>
</comment>
<comment type="caution">
    <text evidence="7">The sequence shown here is derived from an EMBL/GenBank/DDBJ whole genome shotgun (WGS) entry which is preliminary data.</text>
</comment>
<keyword evidence="3 5" id="KW-1133">Transmembrane helix</keyword>
<evidence type="ECO:0000256" key="2">
    <source>
        <dbReference type="ARBA" id="ARBA00022692"/>
    </source>
</evidence>
<keyword evidence="4 5" id="KW-0472">Membrane</keyword>
<dbReference type="InterPro" id="IPR036259">
    <property type="entry name" value="MFS_trans_sf"/>
</dbReference>
<feature type="transmembrane region" description="Helical" evidence="5">
    <location>
        <begin position="361"/>
        <end position="382"/>
    </location>
</feature>
<feature type="transmembrane region" description="Helical" evidence="5">
    <location>
        <begin position="416"/>
        <end position="435"/>
    </location>
</feature>
<feature type="domain" description="Major facilitator superfamily (MFS) profile" evidence="6">
    <location>
        <begin position="52"/>
        <end position="565"/>
    </location>
</feature>
<sequence length="583" mass="63167">MPTLQTQRVRAHDDFEEKPSVIRAENVIPSEVPNPGSDHYHEDGPPRLHSKTFVAVAAAGLIYFVQLMNLVGVGAQGNIIAEHFGHPSQSTWLTQPITILTVVLGPIVSQAADYWGRKWFLVILTLIGAVASIVISRADSFAMLVAGFTIMGFAYGAQPLLHVVASEVLPRRWRGYGQAADMVSNSFGSVVGLLVGGALNRASNPTSNGFRYYWYMVMACFAAAALLTCLGYNPPKSKTQHQFTHKEKLRKLDWLGYFLLSSSLVLFSIGLSWSRNPYPWSDAHVSATFSIGVVLAAALVAYETFFKDDGMFHHGLFTGNRNFSIALFCVFCEGLAFFSANTYFAFQVNILYETDALLVGLRYSIVLITCMASSVLAGIYSAVSRRVRWVTFTAFIIFVAFFVGMATTSLGSNNVVWGYPVLLGVALGMTLTNLVSVAQLSIPPDLISVASGLIISIRSLGGTIALAIDNALFSEAMGDTGKNIAAAVLPKGLSPDYLGEFITALSNHNDTGLESIPGLTGEVIKLGTEALLQTYVVAFRHVWITAACFVTLAAIGTVFLSDPREEFNMHIDAPMEAEQFESA</sequence>
<feature type="transmembrane region" description="Helical" evidence="5">
    <location>
        <begin position="323"/>
        <end position="346"/>
    </location>
</feature>
<accession>A0AA38RQ25</accession>
<evidence type="ECO:0000259" key="6">
    <source>
        <dbReference type="PROSITE" id="PS50850"/>
    </source>
</evidence>
<dbReference type="InterPro" id="IPR011701">
    <property type="entry name" value="MFS"/>
</dbReference>
<evidence type="ECO:0000313" key="7">
    <source>
        <dbReference type="EMBL" id="KAJ9156078.1"/>
    </source>
</evidence>
<evidence type="ECO:0000256" key="3">
    <source>
        <dbReference type="ARBA" id="ARBA00022989"/>
    </source>
</evidence>
<organism evidence="7 8">
    <name type="scientific">Pleurostoma richardsiae</name>
    <dbReference type="NCBI Taxonomy" id="41990"/>
    <lineage>
        <taxon>Eukaryota</taxon>
        <taxon>Fungi</taxon>
        <taxon>Dikarya</taxon>
        <taxon>Ascomycota</taxon>
        <taxon>Pezizomycotina</taxon>
        <taxon>Sordariomycetes</taxon>
        <taxon>Sordariomycetidae</taxon>
        <taxon>Calosphaeriales</taxon>
        <taxon>Pleurostomataceae</taxon>
        <taxon>Pleurostoma</taxon>
    </lineage>
</organism>
<name>A0AA38RQ25_9PEZI</name>
<dbReference type="PROSITE" id="PS00216">
    <property type="entry name" value="SUGAR_TRANSPORT_1"/>
    <property type="match status" value="1"/>
</dbReference>
<feature type="transmembrane region" description="Helical" evidence="5">
    <location>
        <begin position="141"/>
        <end position="161"/>
    </location>
</feature>
<dbReference type="Proteomes" id="UP001174694">
    <property type="component" value="Unassembled WGS sequence"/>
</dbReference>
<feature type="transmembrane region" description="Helical" evidence="5">
    <location>
        <begin position="212"/>
        <end position="233"/>
    </location>
</feature>
<keyword evidence="8" id="KW-1185">Reference proteome</keyword>
<feature type="transmembrane region" description="Helical" evidence="5">
    <location>
        <begin position="182"/>
        <end position="200"/>
    </location>
</feature>
<dbReference type="SUPFAM" id="SSF103473">
    <property type="entry name" value="MFS general substrate transporter"/>
    <property type="match status" value="1"/>
</dbReference>
<feature type="transmembrane region" description="Helical" evidence="5">
    <location>
        <begin position="389"/>
        <end position="410"/>
    </location>
</feature>
<dbReference type="InterPro" id="IPR005829">
    <property type="entry name" value="Sugar_transporter_CS"/>
</dbReference>
<feature type="transmembrane region" description="Helical" evidence="5">
    <location>
        <begin position="53"/>
        <end position="72"/>
    </location>
</feature>
<protein>
    <submittedName>
        <fullName evidence="7">Siderophore iron transporter</fullName>
    </submittedName>
</protein>
<reference evidence="7" key="1">
    <citation type="submission" date="2022-07" db="EMBL/GenBank/DDBJ databases">
        <title>Fungi with potential for degradation of polypropylene.</title>
        <authorList>
            <person name="Gostincar C."/>
        </authorList>
    </citation>
    <scope>NUCLEOTIDE SEQUENCE</scope>
    <source>
        <strain evidence="7">EXF-13308</strain>
    </source>
</reference>